<sequence length="320" mass="35960">MSTSFYARTNEAFWGLLDPWQFLGISVSFIPETIKHVFHTHDFVSGVCILLSPSRFREAWFGRFWTFAGPNIRTGRGDLVLSLLDGRTSRGRVVEEPTGPGVGGVVIEIGPASGLWVDLFSDRHLYEDDSAVAGGQKQQENANGLRRRADTARSQITRVYGVEPNASHHAALRRSVEAAGLKDVYEIVPVGIEDLSSSNNGNKKWEGNIEPGSVDCIVSVLCLCSIPNPKRHIRELYALLRPGGRWYIYEHVKAEYSWYMRLYQRVVNLVWPHLIGGCELCRPTEKTLREAGPWTSIDVSQPPDEPWYHCVPHILGVFTK</sequence>
<protein>
    <recommendedName>
        <fullName evidence="3">Methyltransferase type 11 domain-containing protein</fullName>
    </recommendedName>
</protein>
<dbReference type="PANTHER" id="PTHR45036:SF1">
    <property type="entry name" value="METHYLTRANSFERASE LIKE 7A"/>
    <property type="match status" value="1"/>
</dbReference>
<organism evidence="1 2">
    <name type="scientific">Xylaria grammica</name>
    <dbReference type="NCBI Taxonomy" id="363999"/>
    <lineage>
        <taxon>Eukaryota</taxon>
        <taxon>Fungi</taxon>
        <taxon>Dikarya</taxon>
        <taxon>Ascomycota</taxon>
        <taxon>Pezizomycotina</taxon>
        <taxon>Sordariomycetes</taxon>
        <taxon>Xylariomycetidae</taxon>
        <taxon>Xylariales</taxon>
        <taxon>Xylariaceae</taxon>
        <taxon>Xylaria</taxon>
    </lineage>
</organism>
<dbReference type="InterPro" id="IPR029063">
    <property type="entry name" value="SAM-dependent_MTases_sf"/>
</dbReference>
<dbReference type="EMBL" id="RYZI01000009">
    <property type="protein sequence ID" value="RWA14403.1"/>
    <property type="molecule type" value="Genomic_DNA"/>
</dbReference>
<evidence type="ECO:0000313" key="2">
    <source>
        <dbReference type="Proteomes" id="UP000286045"/>
    </source>
</evidence>
<dbReference type="InterPro" id="IPR052356">
    <property type="entry name" value="Thiol_S-MT"/>
</dbReference>
<dbReference type="STRING" id="363999.A0A439DJ58"/>
<dbReference type="Pfam" id="PF13489">
    <property type="entry name" value="Methyltransf_23"/>
    <property type="match status" value="1"/>
</dbReference>
<dbReference type="CDD" id="cd02440">
    <property type="entry name" value="AdoMet_MTases"/>
    <property type="match status" value="1"/>
</dbReference>
<evidence type="ECO:0000313" key="1">
    <source>
        <dbReference type="EMBL" id="RWA14403.1"/>
    </source>
</evidence>
<accession>A0A439DJ58</accession>
<name>A0A439DJ58_9PEZI</name>
<dbReference type="AlphaFoldDB" id="A0A439DJ58"/>
<dbReference type="SUPFAM" id="SSF53335">
    <property type="entry name" value="S-adenosyl-L-methionine-dependent methyltransferases"/>
    <property type="match status" value="1"/>
</dbReference>
<comment type="caution">
    <text evidence="1">The sequence shown here is derived from an EMBL/GenBank/DDBJ whole genome shotgun (WGS) entry which is preliminary data.</text>
</comment>
<dbReference type="Proteomes" id="UP000286045">
    <property type="component" value="Unassembled WGS sequence"/>
</dbReference>
<dbReference type="PANTHER" id="PTHR45036">
    <property type="entry name" value="METHYLTRANSFERASE LIKE 7B"/>
    <property type="match status" value="1"/>
</dbReference>
<keyword evidence="2" id="KW-1185">Reference proteome</keyword>
<evidence type="ECO:0008006" key="3">
    <source>
        <dbReference type="Google" id="ProtNLM"/>
    </source>
</evidence>
<reference evidence="1 2" key="1">
    <citation type="submission" date="2018-12" db="EMBL/GenBank/DDBJ databases">
        <title>Draft genome sequence of Xylaria grammica IHI A82.</title>
        <authorList>
            <person name="Buettner E."/>
            <person name="Kellner H."/>
        </authorList>
    </citation>
    <scope>NUCLEOTIDE SEQUENCE [LARGE SCALE GENOMIC DNA]</scope>
    <source>
        <strain evidence="1 2">IHI A82</strain>
    </source>
</reference>
<proteinExistence type="predicted"/>
<dbReference type="Gene3D" id="3.40.50.150">
    <property type="entry name" value="Vaccinia Virus protein VP39"/>
    <property type="match status" value="1"/>
</dbReference>
<gene>
    <name evidence="1" type="ORF">EKO27_g727</name>
</gene>